<sequence>LVYVNTAREKQDGQAEEKANERKLLWDEENRLQAINDNGFISGYWYDASGERVIKTSGDDEGIYVNDVFSGGRTETANFTAYINPYLVVSKGGQYTKHIYIGSQRIVSKLGDLDSYGQDPRRLEYAGSEVDGAKVDYKTKYQQSQQTIKDRYAYFEVPYYGKDNDDYVNGGGFCCNDVPTTRSFDPSKNDNPELYQFYYHSDHLGSSSLITNLDGEIVQHIEYVPFGEVFIEERNNKWNTPFLFNAKELDEETGLYYYGARYYDPRTSVWLSIDPPLINGYYLDGNHNGGVYNAFNLNPYLYCKANPIIFVDPDGNQVKIVTYGQKGVSKVNDDDFVRRCATACAEKLGVTPQGFSTGTELVNILSSSSKIATYVNWGHSEPVGLYLKNDQGFYVGSLKVGKESSNIEELKNSGMKTTKSCLFIFASCNTAGGYSKYNEHAFAEQFSDVLDLGNAAPGTYKITVIGATNYSNLKLDGTVKTDGSFLKIEETFYVTPINILALPGKSKNAVLPMERKITNLGSHIDPAKIIKKFDYTDVSISK</sequence>
<proteinExistence type="predicted"/>
<keyword evidence="4" id="KW-1185">Reference proteome</keyword>
<dbReference type="InterPro" id="IPR050708">
    <property type="entry name" value="T6SS_VgrG/RHS"/>
</dbReference>
<evidence type="ECO:0000313" key="4">
    <source>
        <dbReference type="Proteomes" id="UP000247973"/>
    </source>
</evidence>
<feature type="non-terminal residue" evidence="3">
    <location>
        <position position="1"/>
    </location>
</feature>
<evidence type="ECO:0000259" key="2">
    <source>
        <dbReference type="Pfam" id="PF25023"/>
    </source>
</evidence>
<feature type="domain" description="Teneurin-like YD-shell" evidence="2">
    <location>
        <begin position="196"/>
        <end position="274"/>
    </location>
</feature>
<reference evidence="3 4" key="1">
    <citation type="submission" date="2018-03" db="EMBL/GenBank/DDBJ databases">
        <title>Genomic Encyclopedia of Archaeal and Bacterial Type Strains, Phase II (KMG-II): from individual species to whole genera.</title>
        <authorList>
            <person name="Goeker M."/>
        </authorList>
    </citation>
    <scope>NUCLEOTIDE SEQUENCE [LARGE SCALE GENOMIC DNA]</scope>
    <source>
        <strain evidence="3 4">DSM 100214</strain>
    </source>
</reference>
<keyword evidence="1" id="KW-0677">Repeat</keyword>
<evidence type="ECO:0000313" key="3">
    <source>
        <dbReference type="EMBL" id="PXV63752.1"/>
    </source>
</evidence>
<dbReference type="Pfam" id="PF25023">
    <property type="entry name" value="TEN_YD-shell"/>
    <property type="match status" value="1"/>
</dbReference>
<dbReference type="NCBIfam" id="TIGR03696">
    <property type="entry name" value="Rhs_assc_core"/>
    <property type="match status" value="1"/>
</dbReference>
<organism evidence="3 4">
    <name type="scientific">Dysgonomonas alginatilytica</name>
    <dbReference type="NCBI Taxonomy" id="1605892"/>
    <lineage>
        <taxon>Bacteria</taxon>
        <taxon>Pseudomonadati</taxon>
        <taxon>Bacteroidota</taxon>
        <taxon>Bacteroidia</taxon>
        <taxon>Bacteroidales</taxon>
        <taxon>Dysgonomonadaceae</taxon>
        <taxon>Dysgonomonas</taxon>
    </lineage>
</organism>
<accession>A0A2V3PMV7</accession>
<evidence type="ECO:0000256" key="1">
    <source>
        <dbReference type="ARBA" id="ARBA00022737"/>
    </source>
</evidence>
<dbReference type="AlphaFoldDB" id="A0A2V3PMV7"/>
<name>A0A2V3PMV7_9BACT</name>
<gene>
    <name evidence="3" type="ORF">CLV62_1121</name>
</gene>
<protein>
    <submittedName>
        <fullName evidence="3">RHS repeat-associated protein</fullName>
    </submittedName>
</protein>
<dbReference type="RefSeq" id="WP_317048081.1">
    <property type="nucleotide sequence ID" value="NZ_QICL01000012.1"/>
</dbReference>
<dbReference type="EMBL" id="QICL01000012">
    <property type="protein sequence ID" value="PXV63752.1"/>
    <property type="molecule type" value="Genomic_DNA"/>
</dbReference>
<comment type="caution">
    <text evidence="3">The sequence shown here is derived from an EMBL/GenBank/DDBJ whole genome shotgun (WGS) entry which is preliminary data.</text>
</comment>
<dbReference type="Proteomes" id="UP000247973">
    <property type="component" value="Unassembled WGS sequence"/>
</dbReference>
<dbReference type="Gene3D" id="2.180.10.10">
    <property type="entry name" value="RHS repeat-associated core"/>
    <property type="match status" value="1"/>
</dbReference>
<dbReference type="PANTHER" id="PTHR32305">
    <property type="match status" value="1"/>
</dbReference>
<dbReference type="PANTHER" id="PTHR32305:SF15">
    <property type="entry name" value="PROTEIN RHSA-RELATED"/>
    <property type="match status" value="1"/>
</dbReference>
<dbReference type="InterPro" id="IPR056823">
    <property type="entry name" value="TEN-like_YD-shell"/>
</dbReference>
<dbReference type="InterPro" id="IPR022385">
    <property type="entry name" value="Rhs_assc_core"/>
</dbReference>